<accession>A0AAJ0U5R2</accession>
<evidence type="ECO:0000256" key="1">
    <source>
        <dbReference type="SAM" id="MobiDB-lite"/>
    </source>
</evidence>
<dbReference type="Proteomes" id="UP001296776">
    <property type="component" value="Unassembled WGS sequence"/>
</dbReference>
<protein>
    <submittedName>
        <fullName evidence="2">Uncharacterized protein</fullName>
    </submittedName>
</protein>
<dbReference type="RefSeq" id="WP_200346925.1">
    <property type="nucleotide sequence ID" value="NZ_NRSJ01000026.1"/>
</dbReference>
<evidence type="ECO:0000313" key="3">
    <source>
        <dbReference type="Proteomes" id="UP001296776"/>
    </source>
</evidence>
<proteinExistence type="predicted"/>
<sequence>MGNLRLATSRFAGGRGLRGWRLLVLLGLLIGWLGAGPLALAQSWRGQLEGGPEIMVDPDTRRATGVIDGERRPLWDGVHKLEDGSTVIVRDGIAVPTEPMYQQWRGQAEPEPVFARRYCKQLVRKTCGFDDACRSSAACLRARALLDEAAQDRRGRGESDRDSVPSATNDRCRDALDDPEFPACSSIGSETGDSRCRALVERTCGADNACADSQACDAARQLQGLETQERLTNADPSALSQTGRQCLEAMNNSFFEPCGQR</sequence>
<dbReference type="EMBL" id="NRSJ01000026">
    <property type="protein sequence ID" value="MBK1705707.1"/>
    <property type="molecule type" value="Genomic_DNA"/>
</dbReference>
<reference evidence="2" key="2">
    <citation type="journal article" date="2020" name="Microorganisms">
        <title>Osmotic Adaptation and Compatible Solute Biosynthesis of Phototrophic Bacteria as Revealed from Genome Analyses.</title>
        <authorList>
            <person name="Imhoff J.F."/>
            <person name="Rahn T."/>
            <person name="Kunzel S."/>
            <person name="Keller A."/>
            <person name="Neulinger S.C."/>
        </authorList>
    </citation>
    <scope>NUCLEOTIDE SEQUENCE</scope>
    <source>
        <strain evidence="2">DSM 11080</strain>
    </source>
</reference>
<name>A0AAJ0U5R2_9GAMM</name>
<comment type="caution">
    <text evidence="2">The sequence shown here is derived from an EMBL/GenBank/DDBJ whole genome shotgun (WGS) entry which is preliminary data.</text>
</comment>
<feature type="region of interest" description="Disordered" evidence="1">
    <location>
        <begin position="150"/>
        <end position="174"/>
    </location>
</feature>
<keyword evidence="3" id="KW-1185">Reference proteome</keyword>
<evidence type="ECO:0000313" key="2">
    <source>
        <dbReference type="EMBL" id="MBK1705707.1"/>
    </source>
</evidence>
<feature type="compositionally biased region" description="Basic and acidic residues" evidence="1">
    <location>
        <begin position="150"/>
        <end position="163"/>
    </location>
</feature>
<reference evidence="2" key="1">
    <citation type="submission" date="2017-08" db="EMBL/GenBank/DDBJ databases">
        <authorList>
            <person name="Imhoff J.F."/>
            <person name="Rahn T."/>
            <person name="Kuenzel S."/>
            <person name="Neulinger S.C."/>
        </authorList>
    </citation>
    <scope>NUCLEOTIDE SEQUENCE</scope>
    <source>
        <strain evidence="2">DSM 11080</strain>
    </source>
</reference>
<gene>
    <name evidence="2" type="ORF">CKO40_14355</name>
</gene>
<organism evidence="2 3">
    <name type="scientific">Halochromatium glycolicum</name>
    <dbReference type="NCBI Taxonomy" id="85075"/>
    <lineage>
        <taxon>Bacteria</taxon>
        <taxon>Pseudomonadati</taxon>
        <taxon>Pseudomonadota</taxon>
        <taxon>Gammaproteobacteria</taxon>
        <taxon>Chromatiales</taxon>
        <taxon>Chromatiaceae</taxon>
        <taxon>Halochromatium</taxon>
    </lineage>
</organism>
<dbReference type="AlphaFoldDB" id="A0AAJ0U5R2"/>